<comment type="caution">
    <text evidence="3">The sequence shown here is derived from an EMBL/GenBank/DDBJ whole genome shotgun (WGS) entry which is preliminary data.</text>
</comment>
<organism evidence="3 4">
    <name type="scientific">Hymenobacter negativus</name>
    <dbReference type="NCBI Taxonomy" id="2795026"/>
    <lineage>
        <taxon>Bacteria</taxon>
        <taxon>Pseudomonadati</taxon>
        <taxon>Bacteroidota</taxon>
        <taxon>Cytophagia</taxon>
        <taxon>Cytophagales</taxon>
        <taxon>Hymenobacteraceae</taxon>
        <taxon>Hymenobacter</taxon>
    </lineage>
</organism>
<evidence type="ECO:0000256" key="1">
    <source>
        <dbReference type="SAM" id="MobiDB-lite"/>
    </source>
</evidence>
<dbReference type="EMBL" id="JAGETZ010000014">
    <property type="protein sequence ID" value="MBO2012056.1"/>
    <property type="molecule type" value="Genomic_DNA"/>
</dbReference>
<evidence type="ECO:0000313" key="4">
    <source>
        <dbReference type="Proteomes" id="UP000664369"/>
    </source>
</evidence>
<feature type="region of interest" description="Disordered" evidence="1">
    <location>
        <begin position="244"/>
        <end position="265"/>
    </location>
</feature>
<dbReference type="Pfam" id="PF15523">
    <property type="entry name" value="Ntox16"/>
    <property type="match status" value="1"/>
</dbReference>
<feature type="domain" description="Novel toxin 16" evidence="2">
    <location>
        <begin position="154"/>
        <end position="235"/>
    </location>
</feature>
<evidence type="ECO:0000313" key="3">
    <source>
        <dbReference type="EMBL" id="MBO2012056.1"/>
    </source>
</evidence>
<dbReference type="InterPro" id="IPR041408">
    <property type="entry name" value="Hcp_Tssd"/>
</dbReference>
<gene>
    <name evidence="3" type="ORF">J4E00_23525</name>
</gene>
<reference evidence="3 4" key="1">
    <citation type="submission" date="2021-03" db="EMBL/GenBank/DDBJ databases">
        <authorList>
            <person name="Kim M.K."/>
        </authorList>
    </citation>
    <scope>NUCLEOTIDE SEQUENCE [LARGE SCALE GENOMIC DNA]</scope>
    <source>
        <strain evidence="3 4">BT442</strain>
    </source>
</reference>
<dbReference type="Proteomes" id="UP000664369">
    <property type="component" value="Unassembled WGS sequence"/>
</dbReference>
<sequence length="293" mass="31575">MGSFSAELRIGSRVYPVVRFHTAFMQATEQRGRPSAKLRHGQLEIELDVPHDDQLFAWAADPRKTFKGSLTTLDAMGRAQEHISFATAHCVQYSEVFQVGDVATGAYRCRLHISDPSGFTIGVGAAATPFVPPAARDHGQPLAAAPQAAPPDASDCTPAVTSMLQKQVDLMCKPQGVSSRCTDADSCPLLLQKIAMTEACIEARRTINNQCFRGGNAGHQRAIEERQNGIRKCQAIYLRQCGSQQQPVPVPRRVPSSDPVTPPPNDVLVPTTVAGVGLLILYILSSALRPGPI</sequence>
<name>A0ABS3QLD2_9BACT</name>
<keyword evidence="4" id="KW-1185">Reference proteome</keyword>
<dbReference type="Pfam" id="PF17642">
    <property type="entry name" value="TssD"/>
    <property type="match status" value="1"/>
</dbReference>
<dbReference type="InterPro" id="IPR029118">
    <property type="entry name" value="Ntox16"/>
</dbReference>
<accession>A0ABS3QLD2</accession>
<dbReference type="RefSeq" id="WP_208177820.1">
    <property type="nucleotide sequence ID" value="NZ_JAGETZ010000014.1"/>
</dbReference>
<protein>
    <recommendedName>
        <fullName evidence="2">Novel toxin 16 domain-containing protein</fullName>
    </recommendedName>
</protein>
<proteinExistence type="predicted"/>
<evidence type="ECO:0000259" key="2">
    <source>
        <dbReference type="Pfam" id="PF15523"/>
    </source>
</evidence>